<dbReference type="EC" id="3.1.3.18" evidence="4"/>
<gene>
    <name evidence="5" type="ORF">C3Y92_01520</name>
</gene>
<dbReference type="InterPro" id="IPR023198">
    <property type="entry name" value="PGP-like_dom2"/>
</dbReference>
<dbReference type="InterPro" id="IPR050155">
    <property type="entry name" value="HAD-like_hydrolase_sf"/>
</dbReference>
<dbReference type="SFLD" id="SFLDG01129">
    <property type="entry name" value="C1.5:_HAD__Beta-PGM__Phosphata"/>
    <property type="match status" value="1"/>
</dbReference>
<dbReference type="EMBL" id="CP026538">
    <property type="protein sequence ID" value="QAZ65989.1"/>
    <property type="molecule type" value="Genomic_DNA"/>
</dbReference>
<dbReference type="Pfam" id="PF00702">
    <property type="entry name" value="Hydrolase"/>
    <property type="match status" value="1"/>
</dbReference>
<dbReference type="InterPro" id="IPR023214">
    <property type="entry name" value="HAD_sf"/>
</dbReference>
<organism evidence="5 6">
    <name type="scientific">Solidesulfovibrio carbinolicus</name>
    <dbReference type="NCBI Taxonomy" id="296842"/>
    <lineage>
        <taxon>Bacteria</taxon>
        <taxon>Pseudomonadati</taxon>
        <taxon>Thermodesulfobacteriota</taxon>
        <taxon>Desulfovibrionia</taxon>
        <taxon>Desulfovibrionales</taxon>
        <taxon>Desulfovibrionaceae</taxon>
        <taxon>Solidesulfovibrio</taxon>
    </lineage>
</organism>
<dbReference type="Proteomes" id="UP000293296">
    <property type="component" value="Chromosome"/>
</dbReference>
<comment type="pathway">
    <text evidence="2">Organic acid metabolism; glycolate biosynthesis; glycolate from 2-phosphoglycolate: step 1/1.</text>
</comment>
<evidence type="ECO:0000256" key="3">
    <source>
        <dbReference type="ARBA" id="ARBA00006171"/>
    </source>
</evidence>
<dbReference type="RefSeq" id="WP_129348835.1">
    <property type="nucleotide sequence ID" value="NZ_CP026538.1"/>
</dbReference>
<evidence type="ECO:0000313" key="5">
    <source>
        <dbReference type="EMBL" id="QAZ65989.1"/>
    </source>
</evidence>
<dbReference type="AlphaFoldDB" id="A0A4P6HXK2"/>
<evidence type="ECO:0000313" key="6">
    <source>
        <dbReference type="Proteomes" id="UP000293296"/>
    </source>
</evidence>
<dbReference type="GO" id="GO:0008967">
    <property type="term" value="F:phosphoglycolate phosphatase activity"/>
    <property type="evidence" value="ECO:0007669"/>
    <property type="project" value="UniProtKB-EC"/>
</dbReference>
<keyword evidence="6" id="KW-1185">Reference proteome</keyword>
<reference evidence="5 6" key="1">
    <citation type="submission" date="2018-02" db="EMBL/GenBank/DDBJ databases">
        <title>Genome sequence of Desulfovibrio carbinolicus DSM 3852.</title>
        <authorList>
            <person name="Wilbanks E."/>
            <person name="Skennerton C.T."/>
            <person name="Orphan V.J."/>
        </authorList>
    </citation>
    <scope>NUCLEOTIDE SEQUENCE [LARGE SCALE GENOMIC DNA]</scope>
    <source>
        <strain evidence="5 6">DSM 3852</strain>
    </source>
</reference>
<dbReference type="KEGG" id="dcb:C3Y92_01520"/>
<evidence type="ECO:0000256" key="1">
    <source>
        <dbReference type="ARBA" id="ARBA00000830"/>
    </source>
</evidence>
<comment type="similarity">
    <text evidence="3">Belongs to the HAD-like hydrolase superfamily. CbbY/CbbZ/Gph/YieH family.</text>
</comment>
<dbReference type="NCBIfam" id="TIGR01549">
    <property type="entry name" value="HAD-SF-IA-v1"/>
    <property type="match status" value="1"/>
</dbReference>
<evidence type="ECO:0000256" key="2">
    <source>
        <dbReference type="ARBA" id="ARBA00004818"/>
    </source>
</evidence>
<comment type="catalytic activity">
    <reaction evidence="1">
        <text>2-phosphoglycolate + H2O = glycolate + phosphate</text>
        <dbReference type="Rhea" id="RHEA:14369"/>
        <dbReference type="ChEBI" id="CHEBI:15377"/>
        <dbReference type="ChEBI" id="CHEBI:29805"/>
        <dbReference type="ChEBI" id="CHEBI:43474"/>
        <dbReference type="ChEBI" id="CHEBI:58033"/>
        <dbReference type="EC" id="3.1.3.18"/>
    </reaction>
</comment>
<dbReference type="InterPro" id="IPR036412">
    <property type="entry name" value="HAD-like_sf"/>
</dbReference>
<proteinExistence type="inferred from homology"/>
<dbReference type="PANTHER" id="PTHR43434:SF1">
    <property type="entry name" value="PHOSPHOGLYCOLATE PHOSPHATASE"/>
    <property type="match status" value="1"/>
</dbReference>
<dbReference type="SFLD" id="SFLDS00003">
    <property type="entry name" value="Haloacid_Dehalogenase"/>
    <property type="match status" value="1"/>
</dbReference>
<dbReference type="SUPFAM" id="SSF56784">
    <property type="entry name" value="HAD-like"/>
    <property type="match status" value="1"/>
</dbReference>
<accession>A0A4P6HXK2</accession>
<sequence length="220" mass="22799">MPNTIFDAAVFDFDGTLAELVLDFTAMKQLVARQAAAFLPDVPPANGLPALEYAAKLTAAIARTNPEASRRFAAQAAQGIEAMETDGAARAGLFPETRAALAALAGRGVKVGVITRNCRRAVLTVFPDLHDFAGVLLARDDTPRVKPDPGHLLAALQALGASPARSLMVGDHPMDLAVGKAAGTRTAAVASGHASRDELARHGPDYLAADVGELVAKLMG</sequence>
<protein>
    <recommendedName>
        <fullName evidence="4">phosphoglycolate phosphatase</fullName>
        <ecNumber evidence="4">3.1.3.18</ecNumber>
    </recommendedName>
</protein>
<dbReference type="InterPro" id="IPR006439">
    <property type="entry name" value="HAD-SF_hydro_IA"/>
</dbReference>
<evidence type="ECO:0000256" key="4">
    <source>
        <dbReference type="ARBA" id="ARBA00013078"/>
    </source>
</evidence>
<dbReference type="OrthoDB" id="5421442at2"/>
<dbReference type="PANTHER" id="PTHR43434">
    <property type="entry name" value="PHOSPHOGLYCOLATE PHOSPHATASE"/>
    <property type="match status" value="1"/>
</dbReference>
<dbReference type="Gene3D" id="3.40.50.1000">
    <property type="entry name" value="HAD superfamily/HAD-like"/>
    <property type="match status" value="1"/>
</dbReference>
<dbReference type="Gene3D" id="1.10.150.240">
    <property type="entry name" value="Putative phosphatase, domain 2"/>
    <property type="match status" value="1"/>
</dbReference>
<name>A0A4P6HXK2_9BACT</name>
<dbReference type="GO" id="GO:0006281">
    <property type="term" value="P:DNA repair"/>
    <property type="evidence" value="ECO:0007669"/>
    <property type="project" value="TreeGrafter"/>
</dbReference>